<dbReference type="OrthoDB" id="4120700at2759"/>
<feature type="region of interest" description="Disordered" evidence="1">
    <location>
        <begin position="134"/>
        <end position="163"/>
    </location>
</feature>
<evidence type="ECO:0000256" key="1">
    <source>
        <dbReference type="SAM" id="MobiDB-lite"/>
    </source>
</evidence>
<evidence type="ECO:0000313" key="2">
    <source>
        <dbReference type="EMBL" id="EXJ81950.1"/>
    </source>
</evidence>
<dbReference type="HOGENOM" id="CLU_1337355_0_0_1"/>
<organism evidence="2 3">
    <name type="scientific">Capronia coronata CBS 617.96</name>
    <dbReference type="NCBI Taxonomy" id="1182541"/>
    <lineage>
        <taxon>Eukaryota</taxon>
        <taxon>Fungi</taxon>
        <taxon>Dikarya</taxon>
        <taxon>Ascomycota</taxon>
        <taxon>Pezizomycotina</taxon>
        <taxon>Eurotiomycetes</taxon>
        <taxon>Chaetothyriomycetidae</taxon>
        <taxon>Chaetothyriales</taxon>
        <taxon>Herpotrichiellaceae</taxon>
        <taxon>Capronia</taxon>
    </lineage>
</organism>
<proteinExistence type="predicted"/>
<accession>W9XX70</accession>
<name>W9XX70_9EURO</name>
<keyword evidence="3" id="KW-1185">Reference proteome</keyword>
<protein>
    <submittedName>
        <fullName evidence="2">Uncharacterized protein</fullName>
    </submittedName>
</protein>
<dbReference type="RefSeq" id="XP_007727071.1">
    <property type="nucleotide sequence ID" value="XM_007728881.1"/>
</dbReference>
<dbReference type="GeneID" id="19162870"/>
<feature type="compositionally biased region" description="Pro residues" evidence="1">
    <location>
        <begin position="139"/>
        <end position="149"/>
    </location>
</feature>
<feature type="compositionally biased region" description="Low complexity" evidence="1">
    <location>
        <begin position="23"/>
        <end position="35"/>
    </location>
</feature>
<feature type="compositionally biased region" description="Polar residues" evidence="1">
    <location>
        <begin position="71"/>
        <end position="80"/>
    </location>
</feature>
<sequence length="205" mass="21900">MSSEKPHAPSDSATGSAKAGVDPTASPAAAQAQPPHVLHFGNIQQYHSGMKQPPPPYSMSYGAPEPPTPYTPQTSLSHGQWTYKLPPNCSVDDGRMRIFEGQITTNIRGVETTINYEKFLGLDKDNRTALLTAGAPSVHVPPPPPPPVPTSSTASASQPPEPPKCMSCHLPAQLFPMHGITVCARCATLDNSLSLEHRYEKKPSS</sequence>
<dbReference type="Proteomes" id="UP000019484">
    <property type="component" value="Unassembled WGS sequence"/>
</dbReference>
<feature type="region of interest" description="Disordered" evidence="1">
    <location>
        <begin position="1"/>
        <end position="81"/>
    </location>
</feature>
<dbReference type="AlphaFoldDB" id="W9XX70"/>
<dbReference type="EMBL" id="AMWN01000007">
    <property type="protein sequence ID" value="EXJ81950.1"/>
    <property type="molecule type" value="Genomic_DNA"/>
</dbReference>
<reference evidence="2 3" key="1">
    <citation type="submission" date="2013-03" db="EMBL/GenBank/DDBJ databases">
        <title>The Genome Sequence of Capronia coronata CBS 617.96.</title>
        <authorList>
            <consortium name="The Broad Institute Genomics Platform"/>
            <person name="Cuomo C."/>
            <person name="de Hoog S."/>
            <person name="Gorbushina A."/>
            <person name="Walker B."/>
            <person name="Young S.K."/>
            <person name="Zeng Q."/>
            <person name="Gargeya S."/>
            <person name="Fitzgerald M."/>
            <person name="Haas B."/>
            <person name="Abouelleil A."/>
            <person name="Allen A.W."/>
            <person name="Alvarado L."/>
            <person name="Arachchi H.M."/>
            <person name="Berlin A.M."/>
            <person name="Chapman S.B."/>
            <person name="Gainer-Dewar J."/>
            <person name="Goldberg J."/>
            <person name="Griggs A."/>
            <person name="Gujja S."/>
            <person name="Hansen M."/>
            <person name="Howarth C."/>
            <person name="Imamovic A."/>
            <person name="Ireland A."/>
            <person name="Larimer J."/>
            <person name="McCowan C."/>
            <person name="Murphy C."/>
            <person name="Pearson M."/>
            <person name="Poon T.W."/>
            <person name="Priest M."/>
            <person name="Roberts A."/>
            <person name="Saif S."/>
            <person name="Shea T."/>
            <person name="Sisk P."/>
            <person name="Sykes S."/>
            <person name="Wortman J."/>
            <person name="Nusbaum C."/>
            <person name="Birren B."/>
        </authorList>
    </citation>
    <scope>NUCLEOTIDE SEQUENCE [LARGE SCALE GENOMIC DNA]</scope>
    <source>
        <strain evidence="2 3">CBS 617.96</strain>
    </source>
</reference>
<gene>
    <name evidence="2" type="ORF">A1O1_08017</name>
</gene>
<dbReference type="STRING" id="1182541.W9XX70"/>
<evidence type="ECO:0000313" key="3">
    <source>
        <dbReference type="Proteomes" id="UP000019484"/>
    </source>
</evidence>
<comment type="caution">
    <text evidence="2">The sequence shown here is derived from an EMBL/GenBank/DDBJ whole genome shotgun (WGS) entry which is preliminary data.</text>
</comment>